<dbReference type="EMBL" id="JBFPJR010000016">
    <property type="protein sequence ID" value="MEX0428138.1"/>
    <property type="molecule type" value="Genomic_DNA"/>
</dbReference>
<dbReference type="Proteomes" id="UP001556631">
    <property type="component" value="Unassembled WGS sequence"/>
</dbReference>
<evidence type="ECO:0000313" key="8">
    <source>
        <dbReference type="Proteomes" id="UP001556631"/>
    </source>
</evidence>
<dbReference type="PANTHER" id="PTHR30055">
    <property type="entry name" value="HTH-TYPE TRANSCRIPTIONAL REGULATOR RUTR"/>
    <property type="match status" value="1"/>
</dbReference>
<evidence type="ECO:0000256" key="5">
    <source>
        <dbReference type="SAM" id="MobiDB-lite"/>
    </source>
</evidence>
<evidence type="ECO:0000259" key="6">
    <source>
        <dbReference type="PROSITE" id="PS50977"/>
    </source>
</evidence>
<dbReference type="PANTHER" id="PTHR30055:SF234">
    <property type="entry name" value="HTH-TYPE TRANSCRIPTIONAL REGULATOR BETI"/>
    <property type="match status" value="1"/>
</dbReference>
<dbReference type="PROSITE" id="PS50977">
    <property type="entry name" value="HTH_TETR_2"/>
    <property type="match status" value="1"/>
</dbReference>
<dbReference type="Gene3D" id="1.10.357.10">
    <property type="entry name" value="Tetracycline Repressor, domain 2"/>
    <property type="match status" value="1"/>
</dbReference>
<dbReference type="InterPro" id="IPR049445">
    <property type="entry name" value="TetR_SbtR-like_C"/>
</dbReference>
<dbReference type="SUPFAM" id="SSF46689">
    <property type="entry name" value="Homeodomain-like"/>
    <property type="match status" value="1"/>
</dbReference>
<dbReference type="RefSeq" id="WP_367994105.1">
    <property type="nucleotide sequence ID" value="NZ_JBFPJR010000016.1"/>
</dbReference>
<accession>A0ABV3SYW1</accession>
<protein>
    <submittedName>
        <fullName evidence="7">TetR/AcrR family transcriptional regulator</fullName>
    </submittedName>
</protein>
<feature type="domain" description="HTH tetR-type" evidence="6">
    <location>
        <begin position="4"/>
        <end position="62"/>
    </location>
</feature>
<sequence length="200" mass="21528">MPVTTGDRAVLDAARAVLLRDPRASMSAVAREARMGVGGLYRRYANKQELFRAVCDDNLRRYIALGEAALSDGEDPWAALGEFLGHVVDDGVHQLTPCLAGTVVVDDDLAALGEQANAVTDRILRAARGSGMMRPDVSRADLTLLVEQIGSLDLGSPERTAALRRRYLSLILDGLRAGAASRRLPGPPPEDDELSARWVI</sequence>
<feature type="region of interest" description="Disordered" evidence="5">
    <location>
        <begin position="181"/>
        <end position="200"/>
    </location>
</feature>
<proteinExistence type="predicted"/>
<keyword evidence="2 4" id="KW-0238">DNA-binding</keyword>
<feature type="DNA-binding region" description="H-T-H motif" evidence="4">
    <location>
        <begin position="25"/>
        <end position="44"/>
    </location>
</feature>
<dbReference type="InterPro" id="IPR050109">
    <property type="entry name" value="HTH-type_TetR-like_transc_reg"/>
</dbReference>
<evidence type="ECO:0000256" key="1">
    <source>
        <dbReference type="ARBA" id="ARBA00023015"/>
    </source>
</evidence>
<keyword evidence="1" id="KW-0805">Transcription regulation</keyword>
<comment type="caution">
    <text evidence="7">The sequence shown here is derived from an EMBL/GenBank/DDBJ whole genome shotgun (WGS) entry which is preliminary data.</text>
</comment>
<dbReference type="InterPro" id="IPR009057">
    <property type="entry name" value="Homeodomain-like_sf"/>
</dbReference>
<evidence type="ECO:0000256" key="3">
    <source>
        <dbReference type="ARBA" id="ARBA00023163"/>
    </source>
</evidence>
<name>A0ABV3SYW1_9ACTN</name>
<evidence type="ECO:0000256" key="4">
    <source>
        <dbReference type="PROSITE-ProRule" id="PRU00335"/>
    </source>
</evidence>
<dbReference type="InterPro" id="IPR001647">
    <property type="entry name" value="HTH_TetR"/>
</dbReference>
<keyword evidence="8" id="KW-1185">Reference proteome</keyword>
<evidence type="ECO:0000313" key="7">
    <source>
        <dbReference type="EMBL" id="MEX0428138.1"/>
    </source>
</evidence>
<reference evidence="7 8" key="1">
    <citation type="submission" date="2024-07" db="EMBL/GenBank/DDBJ databases">
        <authorList>
            <person name="Lee S."/>
            <person name="Kang M."/>
        </authorList>
    </citation>
    <scope>NUCLEOTIDE SEQUENCE [LARGE SCALE GENOMIC DNA]</scope>
    <source>
        <strain evidence="7 8">DS6</strain>
    </source>
</reference>
<dbReference type="Pfam" id="PF21597">
    <property type="entry name" value="TetR_C_43"/>
    <property type="match status" value="1"/>
</dbReference>
<organism evidence="7 8">
    <name type="scientific">Nocardioides eburneus</name>
    <dbReference type="NCBI Taxonomy" id="3231482"/>
    <lineage>
        <taxon>Bacteria</taxon>
        <taxon>Bacillati</taxon>
        <taxon>Actinomycetota</taxon>
        <taxon>Actinomycetes</taxon>
        <taxon>Propionibacteriales</taxon>
        <taxon>Nocardioidaceae</taxon>
        <taxon>Nocardioides</taxon>
    </lineage>
</organism>
<keyword evidence="3" id="KW-0804">Transcription</keyword>
<evidence type="ECO:0000256" key="2">
    <source>
        <dbReference type="ARBA" id="ARBA00023125"/>
    </source>
</evidence>
<gene>
    <name evidence="7" type="ORF">AB3X52_10955</name>
</gene>
<dbReference type="SUPFAM" id="SSF48498">
    <property type="entry name" value="Tetracyclin repressor-like, C-terminal domain"/>
    <property type="match status" value="1"/>
</dbReference>
<dbReference type="InterPro" id="IPR036271">
    <property type="entry name" value="Tet_transcr_reg_TetR-rel_C_sf"/>
</dbReference>
<dbReference type="Pfam" id="PF00440">
    <property type="entry name" value="TetR_N"/>
    <property type="match status" value="1"/>
</dbReference>